<dbReference type="WBParaSite" id="scaffold22633_cov263.g19953">
    <property type="protein sequence ID" value="scaffold22633_cov263.g19953"/>
    <property type="gene ID" value="scaffold22633_cov263.g19953"/>
</dbReference>
<keyword evidence="1" id="KW-0732">Signal</keyword>
<protein>
    <submittedName>
        <fullName evidence="3">Uncharacterized protein</fullName>
    </submittedName>
</protein>
<name>A0A915M1X6_MELJA</name>
<organism evidence="2 3">
    <name type="scientific">Meloidogyne javanica</name>
    <name type="common">Root-knot nematode worm</name>
    <dbReference type="NCBI Taxonomy" id="6303"/>
    <lineage>
        <taxon>Eukaryota</taxon>
        <taxon>Metazoa</taxon>
        <taxon>Ecdysozoa</taxon>
        <taxon>Nematoda</taxon>
        <taxon>Chromadorea</taxon>
        <taxon>Rhabditida</taxon>
        <taxon>Tylenchina</taxon>
        <taxon>Tylenchomorpha</taxon>
        <taxon>Tylenchoidea</taxon>
        <taxon>Meloidogynidae</taxon>
        <taxon>Meloidogyninae</taxon>
        <taxon>Meloidogyne</taxon>
        <taxon>Meloidogyne incognita group</taxon>
    </lineage>
</organism>
<reference evidence="3" key="1">
    <citation type="submission" date="2022-11" db="UniProtKB">
        <authorList>
            <consortium name="WormBaseParasite"/>
        </authorList>
    </citation>
    <scope>IDENTIFICATION</scope>
</reference>
<dbReference type="AlphaFoldDB" id="A0A915M1X6"/>
<evidence type="ECO:0000256" key="1">
    <source>
        <dbReference type="SAM" id="SignalP"/>
    </source>
</evidence>
<keyword evidence="2" id="KW-1185">Reference proteome</keyword>
<feature type="chain" id="PRO_5037009997" evidence="1">
    <location>
        <begin position="20"/>
        <end position="163"/>
    </location>
</feature>
<sequence length="163" mass="18761">MIYFSLCFIFTVFITKTGATNKTLTLKISPAINTTIRGLIPFDEQKFAKFGVHMFCNGGNKTGHFGGKSKIHEIDANTEKEFKMPGSCKVEDGHLIIYISHILLPKTYAEGNDYNNWVRDTYFYLEPSIVLAIKDIKYIRTNEPKLTLLYEFAEQPFIHEETY</sequence>
<feature type="signal peptide" evidence="1">
    <location>
        <begin position="1"/>
        <end position="19"/>
    </location>
</feature>
<evidence type="ECO:0000313" key="2">
    <source>
        <dbReference type="Proteomes" id="UP000887561"/>
    </source>
</evidence>
<evidence type="ECO:0000313" key="3">
    <source>
        <dbReference type="WBParaSite" id="scaffold22633_cov263.g19953"/>
    </source>
</evidence>
<proteinExistence type="predicted"/>
<accession>A0A915M1X6</accession>
<dbReference type="Proteomes" id="UP000887561">
    <property type="component" value="Unplaced"/>
</dbReference>